<dbReference type="AlphaFoldDB" id="A0AAV4MV92"/>
<reference evidence="1 2" key="1">
    <citation type="submission" date="2021-06" db="EMBL/GenBank/DDBJ databases">
        <title>Caerostris extrusa draft genome.</title>
        <authorList>
            <person name="Kono N."/>
            <person name="Arakawa K."/>
        </authorList>
    </citation>
    <scope>NUCLEOTIDE SEQUENCE [LARGE SCALE GENOMIC DNA]</scope>
</reference>
<organism evidence="1 2">
    <name type="scientific">Caerostris extrusa</name>
    <name type="common">Bark spider</name>
    <name type="synonym">Caerostris bankana</name>
    <dbReference type="NCBI Taxonomy" id="172846"/>
    <lineage>
        <taxon>Eukaryota</taxon>
        <taxon>Metazoa</taxon>
        <taxon>Ecdysozoa</taxon>
        <taxon>Arthropoda</taxon>
        <taxon>Chelicerata</taxon>
        <taxon>Arachnida</taxon>
        <taxon>Araneae</taxon>
        <taxon>Araneomorphae</taxon>
        <taxon>Entelegynae</taxon>
        <taxon>Araneoidea</taxon>
        <taxon>Araneidae</taxon>
        <taxon>Caerostris</taxon>
    </lineage>
</organism>
<keyword evidence="2" id="KW-1185">Reference proteome</keyword>
<accession>A0AAV4MV92</accession>
<proteinExistence type="predicted"/>
<dbReference type="EMBL" id="BPLR01002658">
    <property type="protein sequence ID" value="GIX76303.1"/>
    <property type="molecule type" value="Genomic_DNA"/>
</dbReference>
<gene>
    <name evidence="1" type="ORF">CEXT_526751</name>
</gene>
<name>A0AAV4MV92_CAEEX</name>
<protein>
    <submittedName>
        <fullName evidence="1">Uncharacterized protein</fullName>
    </submittedName>
</protein>
<comment type="caution">
    <text evidence="1">The sequence shown here is derived from an EMBL/GenBank/DDBJ whole genome shotgun (WGS) entry which is preliminary data.</text>
</comment>
<sequence length="155" mass="16995">MSIRNYASPLLRVIILNPKLNPIGAVSMPASLKAPSAIGCHGSPCDKKSLQITQAPFRRNNSEPKIEANLSPSPRLFHSRRPLQSVSMAPTTPRVPREESALHNHNCTSITLHYFSCLLTRADRFACESNKRSGAFGGSLLLEGCSRALTDEENR</sequence>
<evidence type="ECO:0000313" key="1">
    <source>
        <dbReference type="EMBL" id="GIX76303.1"/>
    </source>
</evidence>
<dbReference type="Proteomes" id="UP001054945">
    <property type="component" value="Unassembled WGS sequence"/>
</dbReference>
<evidence type="ECO:0000313" key="2">
    <source>
        <dbReference type="Proteomes" id="UP001054945"/>
    </source>
</evidence>